<dbReference type="RefSeq" id="WP_109670723.1">
    <property type="nucleotide sequence ID" value="NZ_QGGH01000012.1"/>
</dbReference>
<dbReference type="EMBL" id="QGGH01000012">
    <property type="protein sequence ID" value="PWJ88167.1"/>
    <property type="molecule type" value="Genomic_DNA"/>
</dbReference>
<dbReference type="InterPro" id="IPR036291">
    <property type="entry name" value="NAD(P)-bd_dom_sf"/>
</dbReference>
<evidence type="ECO:0000256" key="2">
    <source>
        <dbReference type="ARBA" id="ARBA00023027"/>
    </source>
</evidence>
<dbReference type="GO" id="GO:0051287">
    <property type="term" value="F:NAD binding"/>
    <property type="evidence" value="ECO:0007669"/>
    <property type="project" value="InterPro"/>
</dbReference>
<dbReference type="SUPFAM" id="SSF52283">
    <property type="entry name" value="Formate/glycerate dehydrogenase catalytic domain-like"/>
    <property type="match status" value="1"/>
</dbReference>
<dbReference type="Pfam" id="PF02826">
    <property type="entry name" value="2-Hacid_dh_C"/>
    <property type="match status" value="1"/>
</dbReference>
<dbReference type="GeneID" id="61055037"/>
<evidence type="ECO:0000313" key="4">
    <source>
        <dbReference type="EMBL" id="PWJ88167.1"/>
    </source>
</evidence>
<proteinExistence type="predicted"/>
<dbReference type="AlphaFoldDB" id="A0A8E2W889"/>
<gene>
    <name evidence="4" type="ORF">C8D77_11260</name>
</gene>
<evidence type="ECO:0000259" key="3">
    <source>
        <dbReference type="Pfam" id="PF02826"/>
    </source>
</evidence>
<evidence type="ECO:0000256" key="1">
    <source>
        <dbReference type="ARBA" id="ARBA00023002"/>
    </source>
</evidence>
<organism evidence="4 5">
    <name type="scientific">Rhizobium loti</name>
    <name type="common">Mesorhizobium loti</name>
    <dbReference type="NCBI Taxonomy" id="381"/>
    <lineage>
        <taxon>Bacteria</taxon>
        <taxon>Pseudomonadati</taxon>
        <taxon>Pseudomonadota</taxon>
        <taxon>Alphaproteobacteria</taxon>
        <taxon>Hyphomicrobiales</taxon>
        <taxon>Phyllobacteriaceae</taxon>
        <taxon>Mesorhizobium</taxon>
    </lineage>
</organism>
<name>A0A8E2W889_RHILI</name>
<feature type="domain" description="D-isomer specific 2-hydroxyacid dehydrogenase NAD-binding" evidence="3">
    <location>
        <begin position="117"/>
        <end position="302"/>
    </location>
</feature>
<comment type="caution">
    <text evidence="4">The sequence shown here is derived from an EMBL/GenBank/DDBJ whole genome shotgun (WGS) entry which is preliminary data.</text>
</comment>
<accession>A0A8E2W889</accession>
<reference evidence="4 5" key="1">
    <citation type="submission" date="2018-05" db="EMBL/GenBank/DDBJ databases">
        <title>Genomic Encyclopedia of Type Strains, Phase IV (KMG-IV): sequencing the most valuable type-strain genomes for metagenomic binning, comparative biology and taxonomic classification.</title>
        <authorList>
            <person name="Goeker M."/>
        </authorList>
    </citation>
    <scope>NUCLEOTIDE SEQUENCE [LARGE SCALE GENOMIC DNA]</scope>
    <source>
        <strain evidence="4 5">DSM 2626</strain>
    </source>
</reference>
<sequence>MKVACLWHATQDELNFIRSSLPADTVVTAPQGQYDSRFESSFVELDPITHDADALLAWAIPRGVVENAKKLKFLSWMHSGVDDLGQLGILGLAIKNHFRIANIRGANSIAVAEQAMMFVLCLAKKTLRNHKRASDGTQQFPLWDPTDRSGMLSGRRLAVVGVGEIGASVAKRAKAFDMEVIGVRRHKERPVEYVDHMYGPADLTAILPDCDYVVLATPQTEETQELFGAEEISAMKKGAYLINVGRGGLIKERPLYDALVSEHLGGFATDVWWKYEYGAAFPNGWGSRLNIQKLPNVVLSWHEAHNADDVLERNLELGTQNLRQFLAGQPVCREINLELGY</sequence>
<dbReference type="GO" id="GO:0016491">
    <property type="term" value="F:oxidoreductase activity"/>
    <property type="evidence" value="ECO:0007669"/>
    <property type="project" value="UniProtKB-KW"/>
</dbReference>
<dbReference type="SUPFAM" id="SSF51735">
    <property type="entry name" value="NAD(P)-binding Rossmann-fold domains"/>
    <property type="match status" value="1"/>
</dbReference>
<evidence type="ECO:0000313" key="5">
    <source>
        <dbReference type="Proteomes" id="UP000245631"/>
    </source>
</evidence>
<dbReference type="InterPro" id="IPR006140">
    <property type="entry name" value="D-isomer_DH_NAD-bd"/>
</dbReference>
<keyword evidence="2" id="KW-0520">NAD</keyword>
<protein>
    <submittedName>
        <fullName evidence="4">Phosphoglycerate dehydrogenase-like enzyme</fullName>
    </submittedName>
</protein>
<keyword evidence="1" id="KW-0560">Oxidoreductase</keyword>
<dbReference type="PANTHER" id="PTHR43333:SF1">
    <property type="entry name" value="D-ISOMER SPECIFIC 2-HYDROXYACID DEHYDROGENASE NAD-BINDING DOMAIN-CONTAINING PROTEIN"/>
    <property type="match status" value="1"/>
</dbReference>
<dbReference type="PANTHER" id="PTHR43333">
    <property type="entry name" value="2-HACID_DH_C DOMAIN-CONTAINING PROTEIN"/>
    <property type="match status" value="1"/>
</dbReference>
<dbReference type="Gene3D" id="3.40.50.720">
    <property type="entry name" value="NAD(P)-binding Rossmann-like Domain"/>
    <property type="match status" value="2"/>
</dbReference>
<dbReference type="Proteomes" id="UP000245631">
    <property type="component" value="Unassembled WGS sequence"/>
</dbReference>